<proteinExistence type="predicted"/>
<feature type="region of interest" description="Disordered" evidence="2">
    <location>
        <begin position="41"/>
        <end position="60"/>
    </location>
</feature>
<evidence type="ECO:0000256" key="2">
    <source>
        <dbReference type="SAM" id="MobiDB-lite"/>
    </source>
</evidence>
<dbReference type="Proteomes" id="UP000332933">
    <property type="component" value="Unassembled WGS sequence"/>
</dbReference>
<feature type="coiled-coil region" evidence="1">
    <location>
        <begin position="67"/>
        <end position="94"/>
    </location>
</feature>
<keyword evidence="5" id="KW-1185">Reference proteome</keyword>
<accession>A0A485KKZ7</accession>
<dbReference type="EMBL" id="CAADRA010005131">
    <property type="protein sequence ID" value="VFT85539.1"/>
    <property type="molecule type" value="Genomic_DNA"/>
</dbReference>
<name>A0A485KKZ7_9STRA</name>
<reference evidence="3" key="2">
    <citation type="submission" date="2019-06" db="EMBL/GenBank/DDBJ databases">
        <title>Genomics analysis of Aphanomyces spp. identifies a new class of oomycete effector associated with host adaptation.</title>
        <authorList>
            <person name="Gaulin E."/>
        </authorList>
    </citation>
    <scope>NUCLEOTIDE SEQUENCE</scope>
    <source>
        <strain evidence="3">CBS 578.67</strain>
    </source>
</reference>
<organism evidence="4 5">
    <name type="scientific">Aphanomyces stellatus</name>
    <dbReference type="NCBI Taxonomy" id="120398"/>
    <lineage>
        <taxon>Eukaryota</taxon>
        <taxon>Sar</taxon>
        <taxon>Stramenopiles</taxon>
        <taxon>Oomycota</taxon>
        <taxon>Saprolegniomycetes</taxon>
        <taxon>Saprolegniales</taxon>
        <taxon>Verrucalvaceae</taxon>
        <taxon>Aphanomyces</taxon>
    </lineage>
</organism>
<evidence type="ECO:0000313" key="3">
    <source>
        <dbReference type="EMBL" id="KAF0700854.1"/>
    </source>
</evidence>
<evidence type="ECO:0000256" key="1">
    <source>
        <dbReference type="SAM" id="Coils"/>
    </source>
</evidence>
<keyword evidence="1" id="KW-0175">Coiled coil</keyword>
<protein>
    <submittedName>
        <fullName evidence="4">Aste57867_8653 protein</fullName>
    </submittedName>
</protein>
<sequence length="807" mass="92309">MWSSTNQILRGMMERMPATCSTTESAGMGKEHEIKTDTTADDMTPRVTQPKIKKKRKGQAQRMANYRREKKEEFETLQAMIEALEVTKTKLQRRHTGSDGGDTMMLTWKDVARALWEHRRTVEASHASLSTDVQSQQIVLQEMQRWVAKHGSVPTSSLDAAAPSWRNVTLPAHPAARKLGKEWILQHMYHNTDRVLREYGFPAINSDDNIVHDMVVDMTDAGYKGIYRSQSEIAATVEQFVGFIQGTTFTLQCLIAQYSPSLPLLVDETQGEMRQQALVTSRHECVNMLWGAFYSQDTSRCVLVLQQIQDDAAMASPQGARFRQRNRMSWYDIHRIREGHIKYRVLSLNLPSFSAETRAAALAEEARDFGFEEQLNGLSDHLKEVRLTQLIKAEALQRILSHLHFQICCNLSMTRARTGHGIGGVVVPDGLALEMDAATQKQLQKRLKRRGYIRKMMQQYREKERLEFAFLRSSAQQLEDELNAMLAAAIPKYDASAMLTWKEVATALEDEKNLVVMQKQALAEQVEDVQALVRDMSKWVAVHTGIPVHPRASMPSWRDVTLFANPASRELGKEWITKQLFFNSERMFRDHGFPDVSGTYFHDTTVSYSDDSFVIVQRSQHEMDPRVPTHLFLQYFTHKSCDAFMVNGLVKPDQCTIVEATDTTTLHRMTTWNNRRVNLLCGHFRDGPHRNVVVAQDIDDDETVDDDRPQRRRKMWMERTELPSGRFVIRMLMVVGPSKRREGMHVPLADDVDEVGVDIRGLSETDARRRHRHAAIDHAEQLFGVAMERSREYFMSFGPPPSKSAAT</sequence>
<evidence type="ECO:0000313" key="5">
    <source>
        <dbReference type="Proteomes" id="UP000332933"/>
    </source>
</evidence>
<dbReference type="EMBL" id="VJMH01005110">
    <property type="protein sequence ID" value="KAF0700854.1"/>
    <property type="molecule type" value="Genomic_DNA"/>
</dbReference>
<evidence type="ECO:0000313" key="4">
    <source>
        <dbReference type="EMBL" id="VFT85539.1"/>
    </source>
</evidence>
<gene>
    <name evidence="4" type="primary">Aste57867_8653</name>
    <name evidence="3" type="ORF">As57867_008619</name>
    <name evidence="4" type="ORF">ASTE57867_8653</name>
</gene>
<reference evidence="4 5" key="1">
    <citation type="submission" date="2019-03" db="EMBL/GenBank/DDBJ databases">
        <authorList>
            <person name="Gaulin E."/>
            <person name="Dumas B."/>
        </authorList>
    </citation>
    <scope>NUCLEOTIDE SEQUENCE [LARGE SCALE GENOMIC DNA]</scope>
    <source>
        <strain evidence="4">CBS 568.67</strain>
    </source>
</reference>
<dbReference type="AlphaFoldDB" id="A0A485KKZ7"/>